<dbReference type="GO" id="GO:0005789">
    <property type="term" value="C:endoplasmic reticulum membrane"/>
    <property type="evidence" value="ECO:0007669"/>
    <property type="project" value="UniProtKB-SubCell"/>
</dbReference>
<keyword evidence="4" id="KW-0813">Transport</keyword>
<dbReference type="GO" id="GO:0031201">
    <property type="term" value="C:SNARE complex"/>
    <property type="evidence" value="ECO:0007669"/>
    <property type="project" value="TreeGrafter"/>
</dbReference>
<accession>A0A0R3WME0</accession>
<keyword evidence="8" id="KW-0653">Protein transport</keyword>
<dbReference type="PANTHER" id="PTHR13050:SF7">
    <property type="entry name" value="VESICLE TRANSPORT PROTEIN USE1"/>
    <property type="match status" value="1"/>
</dbReference>
<reference evidence="15" key="1">
    <citation type="submission" date="2017-02" db="UniProtKB">
        <authorList>
            <consortium name="WormBaseParasite"/>
        </authorList>
    </citation>
    <scope>IDENTIFICATION</scope>
</reference>
<evidence type="ECO:0000256" key="3">
    <source>
        <dbReference type="ARBA" id="ARBA00015843"/>
    </source>
</evidence>
<dbReference type="Proteomes" id="UP000274429">
    <property type="component" value="Unassembled WGS sequence"/>
</dbReference>
<keyword evidence="10 12" id="KW-0472">Membrane</keyword>
<comment type="subcellular location">
    <subcellularLocation>
        <location evidence="1">Endoplasmic reticulum membrane</location>
        <topology evidence="1">Single-pass type IV membrane protein</topology>
    </subcellularLocation>
</comment>
<feature type="transmembrane region" description="Helical" evidence="12">
    <location>
        <begin position="272"/>
        <end position="294"/>
    </location>
</feature>
<proteinExistence type="inferred from homology"/>
<organism evidence="15">
    <name type="scientific">Hydatigena taeniaeformis</name>
    <name type="common">Feline tapeworm</name>
    <name type="synonym">Taenia taeniaeformis</name>
    <dbReference type="NCBI Taxonomy" id="6205"/>
    <lineage>
        <taxon>Eukaryota</taxon>
        <taxon>Metazoa</taxon>
        <taxon>Spiralia</taxon>
        <taxon>Lophotrochozoa</taxon>
        <taxon>Platyhelminthes</taxon>
        <taxon>Cestoda</taxon>
        <taxon>Eucestoda</taxon>
        <taxon>Cyclophyllidea</taxon>
        <taxon>Taeniidae</taxon>
        <taxon>Hydatigera</taxon>
    </lineage>
</organism>
<evidence type="ECO:0000256" key="7">
    <source>
        <dbReference type="ARBA" id="ARBA00022892"/>
    </source>
</evidence>
<dbReference type="InterPro" id="IPR019150">
    <property type="entry name" value="Vesicle_transport_protein_Use1"/>
</dbReference>
<dbReference type="PANTHER" id="PTHR13050">
    <property type="entry name" value="USE1-LIKE PROTEIN"/>
    <property type="match status" value="1"/>
</dbReference>
<dbReference type="OrthoDB" id="4506189at2759"/>
<evidence type="ECO:0000256" key="12">
    <source>
        <dbReference type="SAM" id="Phobius"/>
    </source>
</evidence>
<keyword evidence="9 12" id="KW-1133">Transmembrane helix</keyword>
<evidence type="ECO:0000313" key="14">
    <source>
        <dbReference type="Proteomes" id="UP000274429"/>
    </source>
</evidence>
<keyword evidence="6" id="KW-0256">Endoplasmic reticulum</keyword>
<evidence type="ECO:0000313" key="15">
    <source>
        <dbReference type="WBParaSite" id="TTAC_0000192801-mRNA-1"/>
    </source>
</evidence>
<dbReference type="GO" id="GO:0006890">
    <property type="term" value="P:retrograde vesicle-mediated transport, Golgi to endoplasmic reticulum"/>
    <property type="evidence" value="ECO:0007669"/>
    <property type="project" value="TreeGrafter"/>
</dbReference>
<sequence>MLEGSVIEANFVRLLDCAEIISASDKLTCDEFLSYRRKLQELYNSLTKASLRPAAEYLHIYKSRVDHLSEAKERCSLIDSAEEIESINVFEKDMCKWLNFDTQAKRFSLRSRKAVFFTRSASDFSKWLDEPDNKTSNKQGFGRDAPDCHVHQRAKPKSENTRFLLDVPNSHCRHRDVDDEAARMNLDLEGDGDSKIKGQERSLLDVEILERDKIAKGMLYLTEELRSTQLALGDRVRADINTLNVSSTVAQVNVESLASISRRVREELGHKFGLCIWILFLLSVIVFFWMVLFIRFTPKGRALS</sequence>
<dbReference type="GO" id="GO:0015031">
    <property type="term" value="P:protein transport"/>
    <property type="evidence" value="ECO:0007669"/>
    <property type="project" value="UniProtKB-KW"/>
</dbReference>
<protein>
    <recommendedName>
        <fullName evidence="3">Vesicle transport protein USE1</fullName>
    </recommendedName>
    <alternativeName>
        <fullName evidence="11">USE1-like protein</fullName>
    </alternativeName>
</protein>
<keyword evidence="5 12" id="KW-0812">Transmembrane</keyword>
<name>A0A0R3WME0_HYDTA</name>
<dbReference type="GO" id="GO:0005484">
    <property type="term" value="F:SNAP receptor activity"/>
    <property type="evidence" value="ECO:0007669"/>
    <property type="project" value="TreeGrafter"/>
</dbReference>
<reference evidence="13 14" key="2">
    <citation type="submission" date="2018-11" db="EMBL/GenBank/DDBJ databases">
        <authorList>
            <consortium name="Pathogen Informatics"/>
        </authorList>
    </citation>
    <scope>NUCLEOTIDE SEQUENCE [LARGE SCALE GENOMIC DNA]</scope>
</reference>
<evidence type="ECO:0000256" key="2">
    <source>
        <dbReference type="ARBA" id="ARBA00007891"/>
    </source>
</evidence>
<gene>
    <name evidence="13" type="ORF">TTAC_LOCUS1915</name>
</gene>
<evidence type="ECO:0000256" key="5">
    <source>
        <dbReference type="ARBA" id="ARBA00022692"/>
    </source>
</evidence>
<dbReference type="Pfam" id="PF09753">
    <property type="entry name" value="Use1"/>
    <property type="match status" value="1"/>
</dbReference>
<evidence type="ECO:0000256" key="9">
    <source>
        <dbReference type="ARBA" id="ARBA00022989"/>
    </source>
</evidence>
<evidence type="ECO:0000256" key="4">
    <source>
        <dbReference type="ARBA" id="ARBA00022448"/>
    </source>
</evidence>
<dbReference type="EMBL" id="UYWX01000602">
    <property type="protein sequence ID" value="VDM18655.1"/>
    <property type="molecule type" value="Genomic_DNA"/>
</dbReference>
<evidence type="ECO:0000256" key="10">
    <source>
        <dbReference type="ARBA" id="ARBA00023136"/>
    </source>
</evidence>
<dbReference type="WBParaSite" id="TTAC_0000192801-mRNA-1">
    <property type="protein sequence ID" value="TTAC_0000192801-mRNA-1"/>
    <property type="gene ID" value="TTAC_0000192801"/>
</dbReference>
<evidence type="ECO:0000256" key="6">
    <source>
        <dbReference type="ARBA" id="ARBA00022824"/>
    </source>
</evidence>
<dbReference type="AlphaFoldDB" id="A0A0R3WME0"/>
<keyword evidence="7" id="KW-0931">ER-Golgi transport</keyword>
<comment type="similarity">
    <text evidence="2">Belongs to the USE1 family.</text>
</comment>
<dbReference type="STRING" id="6205.A0A0R3WME0"/>
<evidence type="ECO:0000256" key="11">
    <source>
        <dbReference type="ARBA" id="ARBA00032711"/>
    </source>
</evidence>
<keyword evidence="14" id="KW-1185">Reference proteome</keyword>
<evidence type="ECO:0000256" key="8">
    <source>
        <dbReference type="ARBA" id="ARBA00022927"/>
    </source>
</evidence>
<evidence type="ECO:0000256" key="1">
    <source>
        <dbReference type="ARBA" id="ARBA00004163"/>
    </source>
</evidence>
<evidence type="ECO:0000313" key="13">
    <source>
        <dbReference type="EMBL" id="VDM18655.1"/>
    </source>
</evidence>